<evidence type="ECO:0000313" key="2">
    <source>
        <dbReference type="EMBL" id="ADM97213.1"/>
    </source>
</evidence>
<dbReference type="Proteomes" id="UP000006859">
    <property type="component" value="Chromosome"/>
</dbReference>
<dbReference type="InterPro" id="IPR029058">
    <property type="entry name" value="AB_hydrolase_fold"/>
</dbReference>
<dbReference type="InterPro" id="IPR050266">
    <property type="entry name" value="AB_hydrolase_sf"/>
</dbReference>
<reference evidence="2 3" key="1">
    <citation type="journal article" date="2011" name="J. Bacteriol.">
        <title>Genome sequence of the plant-pathogenic bacterium Dickeya dadantii 3937.</title>
        <authorList>
            <person name="Glasner J.D."/>
            <person name="Yang C.H."/>
            <person name="Reverchon S."/>
            <person name="Hugouvieux-Cotte-Pattat N."/>
            <person name="Condemine G."/>
            <person name="Bohin J.P."/>
            <person name="Van Gijsegem F."/>
            <person name="Yang S."/>
            <person name="Franza T."/>
            <person name="Expert D."/>
            <person name="Plunkett G. III"/>
            <person name="San Francisco M.J."/>
            <person name="Charkowski A.O."/>
            <person name="Py B."/>
            <person name="Bell K."/>
            <person name="Rauscher L."/>
            <person name="Rodriguez-Palenzuela P."/>
            <person name="Toussaint A."/>
            <person name="Holeva M.C."/>
            <person name="He S.Y."/>
            <person name="Douet V."/>
            <person name="Boccara M."/>
            <person name="Blanco C."/>
            <person name="Toth I."/>
            <person name="Anderson B.D."/>
            <person name="Biehl B.S."/>
            <person name="Mau B."/>
            <person name="Flynn S.M."/>
            <person name="Barras F."/>
            <person name="Lindeberg M."/>
            <person name="Birch P.R."/>
            <person name="Tsuyumu S."/>
            <person name="Shi X."/>
            <person name="Hibbing M."/>
            <person name="Yap M.N."/>
            <person name="Carpentier M."/>
            <person name="Dassa E."/>
            <person name="Umehara M."/>
            <person name="Kim J.F."/>
            <person name="Rusch M."/>
            <person name="Soni P."/>
            <person name="Mayhew G.F."/>
            <person name="Fouts D.E."/>
            <person name="Gill S.R."/>
            <person name="Blattner F.R."/>
            <person name="Keen N.T."/>
            <person name="Perna N.T."/>
        </authorList>
    </citation>
    <scope>NUCLEOTIDE SEQUENCE [LARGE SCALE GENOMIC DNA]</scope>
    <source>
        <strain evidence="2 3">3937</strain>
    </source>
</reference>
<dbReference type="EMBL" id="CP002038">
    <property type="protein sequence ID" value="ADM97213.1"/>
    <property type="molecule type" value="Genomic_DNA"/>
</dbReference>
<name>E0SBR5_DICD3</name>
<proteinExistence type="predicted"/>
<dbReference type="Gene3D" id="3.40.50.1820">
    <property type="entry name" value="alpha/beta hydrolase"/>
    <property type="match status" value="1"/>
</dbReference>
<protein>
    <submittedName>
        <fullName evidence="2">2-hydroxy-6-oxo-6-phenylhexa-2,4-dienoate hydrolase</fullName>
        <ecNumber evidence="2">3.-.-.-</ecNumber>
    </submittedName>
</protein>
<dbReference type="STRING" id="198628.Dda3937_04484"/>
<dbReference type="HOGENOM" id="CLU_020336_13_2_6"/>
<keyword evidence="2" id="KW-0378">Hydrolase</keyword>
<dbReference type="GO" id="GO:0016020">
    <property type="term" value="C:membrane"/>
    <property type="evidence" value="ECO:0007669"/>
    <property type="project" value="TreeGrafter"/>
</dbReference>
<dbReference type="KEGG" id="ddd:Dda3937_04484"/>
<keyword evidence="3" id="KW-1185">Reference proteome</keyword>
<dbReference type="AlphaFoldDB" id="E0SBR5"/>
<organism evidence="2 3">
    <name type="scientific">Dickeya dadantii (strain 3937)</name>
    <name type="common">Erwinia chrysanthemi (strain 3937)</name>
    <dbReference type="NCBI Taxonomy" id="198628"/>
    <lineage>
        <taxon>Bacteria</taxon>
        <taxon>Pseudomonadati</taxon>
        <taxon>Pseudomonadota</taxon>
        <taxon>Gammaproteobacteria</taxon>
        <taxon>Enterobacterales</taxon>
        <taxon>Pectobacteriaceae</taxon>
        <taxon>Dickeya</taxon>
    </lineage>
</organism>
<dbReference type="PANTHER" id="PTHR43798:SF33">
    <property type="entry name" value="HYDROLASE, PUTATIVE (AFU_ORTHOLOGUE AFUA_2G14860)-RELATED"/>
    <property type="match status" value="1"/>
</dbReference>
<evidence type="ECO:0000313" key="3">
    <source>
        <dbReference type="Proteomes" id="UP000006859"/>
    </source>
</evidence>
<dbReference type="EC" id="3.-.-.-" evidence="2"/>
<dbReference type="GO" id="GO:0016787">
    <property type="term" value="F:hydrolase activity"/>
    <property type="evidence" value="ECO:0007669"/>
    <property type="project" value="UniProtKB-KW"/>
</dbReference>
<feature type="domain" description="AB hydrolase-1" evidence="1">
    <location>
        <begin position="17"/>
        <end position="237"/>
    </location>
</feature>
<dbReference type="SUPFAM" id="SSF53474">
    <property type="entry name" value="alpha/beta-Hydrolases"/>
    <property type="match status" value="1"/>
</dbReference>
<accession>E0SBR5</accession>
<dbReference type="eggNOG" id="COG2267">
    <property type="taxonomic scope" value="Bacteria"/>
</dbReference>
<dbReference type="PRINTS" id="PR00111">
    <property type="entry name" value="ABHYDROLASE"/>
</dbReference>
<dbReference type="InterPro" id="IPR000073">
    <property type="entry name" value="AB_hydrolase_1"/>
</dbReference>
<dbReference type="PANTHER" id="PTHR43798">
    <property type="entry name" value="MONOACYLGLYCEROL LIPASE"/>
    <property type="match status" value="1"/>
</dbReference>
<dbReference type="Pfam" id="PF12697">
    <property type="entry name" value="Abhydrolase_6"/>
    <property type="match status" value="1"/>
</dbReference>
<gene>
    <name evidence="2" type="ordered locus">Dda3937_04484</name>
</gene>
<evidence type="ECO:0000259" key="1">
    <source>
        <dbReference type="Pfam" id="PF12697"/>
    </source>
</evidence>
<sequence length="251" mass="27806">MEIIFMLYTKTGSGCPIIFLPGLFAGGWIWNAVVEDIVKKGYSAIVFNESIPVSFGGSYKKAKDSLESIIEICHEAPFLVGNSLGALIALHYASMNPSQVKSLIMSGAPGQIEADAGVSLSELRTGEKKYASQLMGNVYFDKSKVPQRGIDEISHLFSDNQIHKDIVRWLSFSRKYDVPAALNKTTIPTHFIWGDNDMITPIEPWITLSQRKENVTMTVIESCGHSPMLEKPHAFLDNLLSLLTPEVISER</sequence>